<dbReference type="CDD" id="cd07496">
    <property type="entry name" value="Peptidases_S8_13"/>
    <property type="match status" value="1"/>
</dbReference>
<dbReference type="Pfam" id="PF00082">
    <property type="entry name" value="Peptidase_S8"/>
    <property type="match status" value="1"/>
</dbReference>
<dbReference type="SUPFAM" id="SSF52743">
    <property type="entry name" value="Subtilisin-like"/>
    <property type="match status" value="1"/>
</dbReference>
<dbReference type="InterPro" id="IPR013783">
    <property type="entry name" value="Ig-like_fold"/>
</dbReference>
<organism evidence="11 12">
    <name type="scientific">Agrilutibacter niabensis</name>
    <dbReference type="NCBI Taxonomy" id="380628"/>
    <lineage>
        <taxon>Bacteria</taxon>
        <taxon>Pseudomonadati</taxon>
        <taxon>Pseudomonadota</taxon>
        <taxon>Gammaproteobacteria</taxon>
        <taxon>Lysobacterales</taxon>
        <taxon>Lysobacteraceae</taxon>
        <taxon>Agrilutibacter</taxon>
    </lineage>
</organism>
<dbReference type="Gene3D" id="2.60.40.10">
    <property type="entry name" value="Immunoglobulins"/>
    <property type="match status" value="1"/>
</dbReference>
<dbReference type="InterPro" id="IPR035986">
    <property type="entry name" value="PKD_dom_sf"/>
</dbReference>
<sequence>MNALAVATLWALATGSAVAAGRVDISGLQSGESFDQFIVKYRDGSAPRSDAATLQRSLDTAANGAANGRALGLKQARRLAVGADVVRAGRKLDRVEAEKLMRQLAADPAVEYVEVDRLLQAVLTPNDPQYPQQWGYQDADAGIRANEAWDSATGTGVVVAILDTGITSHSELNANVIAGYDFVSDATAARDGNGRDSNPADQGDWYSAGECGQISGSNSSWHGTHVAGTVAAATNNGVGVAGVAFNAKIEPVRVLGKCGGSISDIADAIVWASGGTVSGIPANANPAEVINLSLGGSGTCSATMQSAIDGAVSRGTTLAIAAGNSNANTSGFTPANCNNVIAVASITDTGQRSSFSNYGALIDIAAPGSSIVSTLNAGTTTPGAEGYATYSGTSMATPHVAGVIALLQSVSPTPKTPAQVESLIKANFRPFPVTPSQTIGPGILDAKKVVDAAGGGGGNVAPTANFSFTTSGLTANFTDSSTDSDGTIASRSWNFGDGTTSTATNPSKTYAAAGTYSVALTVTDNGGATNTRTQSVTVGTTGSVLQNGVPVTGISGASGSQQFWTMAVPAGASGLKFAIAGGTGDADMYVRFGSAPTTSVYDCRPFLSGNNETCNIATAQAGTYHVMLRGYTAYSGVSLTGSYTVGGGQTYTNDTDFTINDNATVDSPITVSGRSGNGSSSTPVAVDIRHTYIGDLKVDLVAPDGTLYNIHNHTGGSADNIIKTVNLNLSSEALNGTWKLRVNDNASLDTGYINSWSITF</sequence>
<comment type="caution">
    <text evidence="11">The sequence shown here is derived from an EMBL/GenBank/DDBJ whole genome shotgun (WGS) entry which is preliminary data.</text>
</comment>
<dbReference type="PROSITE" id="PS00136">
    <property type="entry name" value="SUBTILASE_ASP"/>
    <property type="match status" value="1"/>
</dbReference>
<dbReference type="InterPro" id="IPR008979">
    <property type="entry name" value="Galactose-bd-like_sf"/>
</dbReference>
<evidence type="ECO:0000313" key="12">
    <source>
        <dbReference type="Proteomes" id="UP001267878"/>
    </source>
</evidence>
<dbReference type="SUPFAM" id="SSF49785">
    <property type="entry name" value="Galactose-binding domain-like"/>
    <property type="match status" value="1"/>
</dbReference>
<dbReference type="GO" id="GO:0006508">
    <property type="term" value="P:proteolysis"/>
    <property type="evidence" value="ECO:0007669"/>
    <property type="project" value="UniProtKB-KW"/>
</dbReference>
<dbReference type="SUPFAM" id="SSF49299">
    <property type="entry name" value="PKD domain"/>
    <property type="match status" value="1"/>
</dbReference>
<evidence type="ECO:0000256" key="4">
    <source>
        <dbReference type="ARBA" id="ARBA00022801"/>
    </source>
</evidence>
<evidence type="ECO:0000256" key="5">
    <source>
        <dbReference type="ARBA" id="ARBA00022825"/>
    </source>
</evidence>
<dbReference type="InterPro" id="IPR015500">
    <property type="entry name" value="Peptidase_S8_subtilisin-rel"/>
</dbReference>
<dbReference type="Gene3D" id="2.60.120.260">
    <property type="entry name" value="Galactose-binding domain-like"/>
    <property type="match status" value="1"/>
</dbReference>
<keyword evidence="12" id="KW-1185">Reference proteome</keyword>
<proteinExistence type="inferred from homology"/>
<keyword evidence="4 6" id="KW-0378">Hydrolase</keyword>
<evidence type="ECO:0000259" key="10">
    <source>
        <dbReference type="PROSITE" id="PS51829"/>
    </source>
</evidence>
<dbReference type="InterPro" id="IPR000601">
    <property type="entry name" value="PKD_dom"/>
</dbReference>
<dbReference type="Proteomes" id="UP001267878">
    <property type="component" value="Unassembled WGS sequence"/>
</dbReference>
<feature type="domain" description="P/Homo B" evidence="10">
    <location>
        <begin position="640"/>
        <end position="760"/>
    </location>
</feature>
<dbReference type="InterPro" id="IPR022409">
    <property type="entry name" value="PKD/Chitinase_dom"/>
</dbReference>
<comment type="cofactor">
    <cofactor evidence="1">
        <name>Ca(2+)</name>
        <dbReference type="ChEBI" id="CHEBI:29108"/>
    </cofactor>
</comment>
<dbReference type="Pfam" id="PF18911">
    <property type="entry name" value="PKD_4"/>
    <property type="match status" value="1"/>
</dbReference>
<dbReference type="PROSITE" id="PS50093">
    <property type="entry name" value="PKD"/>
    <property type="match status" value="1"/>
</dbReference>
<evidence type="ECO:0000259" key="9">
    <source>
        <dbReference type="PROSITE" id="PS50093"/>
    </source>
</evidence>
<dbReference type="EMBL" id="JAVDVW010000002">
    <property type="protein sequence ID" value="MDR7099620.1"/>
    <property type="molecule type" value="Genomic_DNA"/>
</dbReference>
<dbReference type="Gene3D" id="3.40.50.200">
    <property type="entry name" value="Peptidase S8/S53 domain"/>
    <property type="match status" value="1"/>
</dbReference>
<evidence type="ECO:0000256" key="3">
    <source>
        <dbReference type="ARBA" id="ARBA00022670"/>
    </source>
</evidence>
<dbReference type="InterPro" id="IPR036852">
    <property type="entry name" value="Peptidase_S8/S53_dom_sf"/>
</dbReference>
<feature type="active site" description="Charge relay system" evidence="6">
    <location>
        <position position="163"/>
    </location>
</feature>
<dbReference type="PROSITE" id="PS51892">
    <property type="entry name" value="SUBTILASE"/>
    <property type="match status" value="1"/>
</dbReference>
<dbReference type="PROSITE" id="PS51829">
    <property type="entry name" value="P_HOMO_B"/>
    <property type="match status" value="1"/>
</dbReference>
<feature type="domain" description="PKD" evidence="9">
    <location>
        <begin position="458"/>
        <end position="538"/>
    </location>
</feature>
<evidence type="ECO:0000256" key="2">
    <source>
        <dbReference type="ARBA" id="ARBA00011073"/>
    </source>
</evidence>
<evidence type="ECO:0000256" key="8">
    <source>
        <dbReference type="SAM" id="SignalP"/>
    </source>
</evidence>
<keyword evidence="8" id="KW-0732">Signal</keyword>
<feature type="active site" description="Charge relay system" evidence="6">
    <location>
        <position position="394"/>
    </location>
</feature>
<dbReference type="PROSITE" id="PS00137">
    <property type="entry name" value="SUBTILASE_HIS"/>
    <property type="match status" value="1"/>
</dbReference>
<dbReference type="PANTHER" id="PTHR43806">
    <property type="entry name" value="PEPTIDASE S8"/>
    <property type="match status" value="1"/>
</dbReference>
<dbReference type="Pfam" id="PF04151">
    <property type="entry name" value="PPC"/>
    <property type="match status" value="1"/>
</dbReference>
<dbReference type="EC" id="3.4.21.-" evidence="11"/>
<dbReference type="InterPro" id="IPR034176">
    <property type="entry name" value="Peptidases_S8_13"/>
</dbReference>
<dbReference type="InterPro" id="IPR000209">
    <property type="entry name" value="Peptidase_S8/S53_dom"/>
</dbReference>
<dbReference type="InterPro" id="IPR050131">
    <property type="entry name" value="Peptidase_S8_subtilisin-like"/>
</dbReference>
<dbReference type="Gene3D" id="2.60.120.380">
    <property type="match status" value="1"/>
</dbReference>
<dbReference type="InterPro" id="IPR023827">
    <property type="entry name" value="Peptidase_S8_Asp-AS"/>
</dbReference>
<evidence type="ECO:0000313" key="11">
    <source>
        <dbReference type="EMBL" id="MDR7099620.1"/>
    </source>
</evidence>
<name>A0ABU1VQL6_9GAMM</name>
<dbReference type="GO" id="GO:0008233">
    <property type="term" value="F:peptidase activity"/>
    <property type="evidence" value="ECO:0007669"/>
    <property type="project" value="UniProtKB-KW"/>
</dbReference>
<dbReference type="InterPro" id="IPR023828">
    <property type="entry name" value="Peptidase_S8_Ser-AS"/>
</dbReference>
<feature type="active site" description="Charge relay system" evidence="6">
    <location>
        <position position="222"/>
    </location>
</feature>
<accession>A0ABU1VQL6</accession>
<keyword evidence="3 6" id="KW-0645">Protease</keyword>
<dbReference type="Pfam" id="PF01483">
    <property type="entry name" value="P_proprotein"/>
    <property type="match status" value="1"/>
</dbReference>
<evidence type="ECO:0000256" key="7">
    <source>
        <dbReference type="RuleBase" id="RU003355"/>
    </source>
</evidence>
<dbReference type="PROSITE" id="PS00138">
    <property type="entry name" value="SUBTILASE_SER"/>
    <property type="match status" value="1"/>
</dbReference>
<reference evidence="11 12" key="1">
    <citation type="submission" date="2023-07" db="EMBL/GenBank/DDBJ databases">
        <title>Sorghum-associated microbial communities from plants grown in Nebraska, USA.</title>
        <authorList>
            <person name="Schachtman D."/>
        </authorList>
    </citation>
    <scope>NUCLEOTIDE SEQUENCE [LARGE SCALE GENOMIC DNA]</scope>
    <source>
        <strain evidence="11 12">BE187</strain>
    </source>
</reference>
<dbReference type="PANTHER" id="PTHR43806:SF11">
    <property type="entry name" value="CEREVISIN-RELATED"/>
    <property type="match status" value="1"/>
</dbReference>
<gene>
    <name evidence="11" type="ORF">J2X04_002001</name>
</gene>
<comment type="similarity">
    <text evidence="2 6 7">Belongs to the peptidase S8 family.</text>
</comment>
<protein>
    <submittedName>
        <fullName evidence="11">Serine protease</fullName>
        <ecNumber evidence="11">3.4.21.-</ecNumber>
    </submittedName>
</protein>
<evidence type="ECO:0000256" key="6">
    <source>
        <dbReference type="PROSITE-ProRule" id="PRU01240"/>
    </source>
</evidence>
<dbReference type="PRINTS" id="PR00723">
    <property type="entry name" value="SUBTILISIN"/>
</dbReference>
<feature type="signal peptide" evidence="8">
    <location>
        <begin position="1"/>
        <end position="19"/>
    </location>
</feature>
<dbReference type="InterPro" id="IPR007280">
    <property type="entry name" value="Peptidase_C_arc/bac"/>
</dbReference>
<dbReference type="SMART" id="SM00089">
    <property type="entry name" value="PKD"/>
    <property type="match status" value="1"/>
</dbReference>
<keyword evidence="5 6" id="KW-0720">Serine protease</keyword>
<dbReference type="InterPro" id="IPR022398">
    <property type="entry name" value="Peptidase_S8_His-AS"/>
</dbReference>
<dbReference type="InterPro" id="IPR002884">
    <property type="entry name" value="P_dom"/>
</dbReference>
<evidence type="ECO:0000256" key="1">
    <source>
        <dbReference type="ARBA" id="ARBA00001913"/>
    </source>
</evidence>
<feature type="chain" id="PRO_5045450083" evidence="8">
    <location>
        <begin position="20"/>
        <end position="760"/>
    </location>
</feature>
<dbReference type="CDD" id="cd00146">
    <property type="entry name" value="PKD"/>
    <property type="match status" value="1"/>
</dbReference>